<dbReference type="EMBL" id="CP012949">
    <property type="protein sequence ID" value="ANB08553.1"/>
    <property type="molecule type" value="Genomic_DNA"/>
</dbReference>
<dbReference type="Proteomes" id="UP000076720">
    <property type="component" value="Chromosome"/>
</dbReference>
<feature type="signal peptide" evidence="2">
    <location>
        <begin position="1"/>
        <end position="19"/>
    </location>
</feature>
<evidence type="ECO:0000313" key="5">
    <source>
        <dbReference type="Proteomes" id="UP000076720"/>
    </source>
</evidence>
<dbReference type="RefSeq" id="WP_148663826.1">
    <property type="nucleotide sequence ID" value="NZ_CP012949.1"/>
</dbReference>
<evidence type="ECO:0000313" key="4">
    <source>
        <dbReference type="EMBL" id="ANB08553.1"/>
    </source>
</evidence>
<organism evidence="4 5">
    <name type="scientific">Streptomyces ambofaciens</name>
    <dbReference type="NCBI Taxonomy" id="1889"/>
    <lineage>
        <taxon>Bacteria</taxon>
        <taxon>Bacillati</taxon>
        <taxon>Actinomycetota</taxon>
        <taxon>Actinomycetes</taxon>
        <taxon>Kitasatosporales</taxon>
        <taxon>Streptomycetaceae</taxon>
        <taxon>Streptomyces</taxon>
    </lineage>
</organism>
<reference evidence="4 5" key="2">
    <citation type="journal article" date="2016" name="Genome Announc.">
        <title>Complete Genome Sequence of Streptomyces ambofaciens DSM 40697, a Paradigm for Genome Plasticity Studies.</title>
        <authorList>
            <person name="Thibessard A."/>
            <person name="Leblond P."/>
        </authorList>
    </citation>
    <scope>NUCLEOTIDE SEQUENCE [LARGE SCALE GENOMIC DNA]</scope>
    <source>
        <strain evidence="4 5">DSM 40697</strain>
    </source>
</reference>
<dbReference type="InterPro" id="IPR005543">
    <property type="entry name" value="PASTA_dom"/>
</dbReference>
<dbReference type="Pfam" id="PF03793">
    <property type="entry name" value="PASTA"/>
    <property type="match status" value="1"/>
</dbReference>
<protein>
    <recommendedName>
        <fullName evidence="3">PASTA domain-containing protein</fullName>
    </recommendedName>
</protein>
<proteinExistence type="predicted"/>
<keyword evidence="5" id="KW-1185">Reference proteome</keyword>
<feature type="compositionally biased region" description="Low complexity" evidence="1">
    <location>
        <begin position="44"/>
        <end position="59"/>
    </location>
</feature>
<evidence type="ECO:0000256" key="2">
    <source>
        <dbReference type="SAM" id="SignalP"/>
    </source>
</evidence>
<dbReference type="PROSITE" id="PS51257">
    <property type="entry name" value="PROKAR_LIPOPROTEIN"/>
    <property type="match status" value="1"/>
</dbReference>
<feature type="compositionally biased region" description="Polar residues" evidence="1">
    <location>
        <begin position="29"/>
        <end position="43"/>
    </location>
</feature>
<feature type="compositionally biased region" description="Polar residues" evidence="1">
    <location>
        <begin position="165"/>
        <end position="178"/>
    </location>
</feature>
<feature type="region of interest" description="Disordered" evidence="1">
    <location>
        <begin position="23"/>
        <end position="59"/>
    </location>
</feature>
<feature type="chain" id="PRO_5046178265" description="PASTA domain-containing protein" evidence="2">
    <location>
        <begin position="20"/>
        <end position="222"/>
    </location>
</feature>
<gene>
    <name evidence="4" type="ORF">SAM40697_4595</name>
</gene>
<accession>A0ABN4PBC7</accession>
<feature type="domain" description="PASTA" evidence="3">
    <location>
        <begin position="63"/>
        <end position="134"/>
    </location>
</feature>
<feature type="region of interest" description="Disordered" evidence="1">
    <location>
        <begin position="142"/>
        <end position="178"/>
    </location>
</feature>
<keyword evidence="2" id="KW-0732">Signal</keyword>
<reference evidence="5" key="1">
    <citation type="submission" date="2015-10" db="EMBL/GenBank/DDBJ databases">
        <title>Complete genome sequence of Streptomyces ambofaciens DSM 40697.</title>
        <authorList>
            <person name="Thibessard A."/>
            <person name="Leblond P."/>
        </authorList>
    </citation>
    <scope>NUCLEOTIDE SEQUENCE [LARGE SCALE GENOMIC DNA]</scope>
    <source>
        <strain evidence="5">DSM 40697</strain>
    </source>
</reference>
<sequence length="222" mass="23645">MKRTIILPLAILTLLAATACQPNGGEAGSNGTADTAKRTQATTSKAASPTPIPKKTPTAIPFTLPSLRGETQESAVDLLRDHHLRLGLITNRPAYKGISLPSGGNFGNWVICSTEPTQGTWITNSTEIYLYLAKTASACVRPTPKPTPKKTYTPPAPTKKPDTNGPRTCSSDGSQTGYACTSTGKVVVEGEYCAKADRGRMLKASNGRMATCEDYNGWRWNA</sequence>
<evidence type="ECO:0000256" key="1">
    <source>
        <dbReference type="SAM" id="MobiDB-lite"/>
    </source>
</evidence>
<name>A0ABN4PBC7_STRAM</name>
<evidence type="ECO:0000259" key="3">
    <source>
        <dbReference type="Pfam" id="PF03793"/>
    </source>
</evidence>